<protein>
    <submittedName>
        <fullName evidence="1">Nitrogen fixation protein NifQ</fullName>
    </submittedName>
</protein>
<evidence type="ECO:0000313" key="1">
    <source>
        <dbReference type="EMBL" id="MCS4555926.1"/>
    </source>
</evidence>
<proteinExistence type="predicted"/>
<dbReference type="EMBL" id="JAKOGG010000003">
    <property type="protein sequence ID" value="MCS4555926.1"/>
    <property type="molecule type" value="Genomic_DNA"/>
</dbReference>
<accession>A0ABT2FHZ6</accession>
<dbReference type="Proteomes" id="UP001201549">
    <property type="component" value="Unassembled WGS sequence"/>
</dbReference>
<keyword evidence="2" id="KW-1185">Reference proteome</keyword>
<name>A0ABT2FHZ6_9GAMM</name>
<evidence type="ECO:0000313" key="2">
    <source>
        <dbReference type="Proteomes" id="UP001201549"/>
    </source>
</evidence>
<dbReference type="Pfam" id="PF04891">
    <property type="entry name" value="NifQ"/>
    <property type="match status" value="1"/>
</dbReference>
<organism evidence="1 2">
    <name type="scientific">Shewanella electrica</name>
    <dbReference type="NCBI Taxonomy" id="515560"/>
    <lineage>
        <taxon>Bacteria</taxon>
        <taxon>Pseudomonadati</taxon>
        <taxon>Pseudomonadota</taxon>
        <taxon>Gammaproteobacteria</taxon>
        <taxon>Alteromonadales</taxon>
        <taxon>Shewanellaceae</taxon>
        <taxon>Shewanella</taxon>
    </lineage>
</organism>
<dbReference type="InterPro" id="IPR006975">
    <property type="entry name" value="NifQ"/>
</dbReference>
<dbReference type="RefSeq" id="WP_238895337.1">
    <property type="nucleotide sequence ID" value="NZ_JAKOGG010000003.1"/>
</dbReference>
<reference evidence="2" key="2">
    <citation type="submission" date="2023-07" db="EMBL/GenBank/DDBJ databases">
        <title>Shewanella mangrovi sp. nov., an acetaldehyde- degrading bacterium isolated from mangrove sediment.</title>
        <authorList>
            <person name="Liu Y."/>
        </authorList>
    </citation>
    <scope>NUCLEOTIDE SEQUENCE [LARGE SCALE GENOMIC DNA]</scope>
    <source>
        <strain evidence="2">C32</strain>
    </source>
</reference>
<comment type="caution">
    <text evidence="1">The sequence shown here is derived from an EMBL/GenBank/DDBJ whole genome shotgun (WGS) entry which is preliminary data.</text>
</comment>
<sequence>MTALTRAQELSQFWQPICHSYQQGLTVLPPFLGLSAEGFQALCDDFASVGLTVIVDTAQHHSPVRRLRNDLLVMREPELQELLDLLHQHSNPDAHYQQLAATVIAYGCLGSQHLWKDLGLPERPRLSQLFAWYFPALFQRNDRNMRWKRFLYKQLCESGGDYVCRAPSCEQCSTYAECFGPES</sequence>
<reference evidence="1 2" key="1">
    <citation type="submission" date="2022-02" db="EMBL/GenBank/DDBJ databases">
        <authorList>
            <person name="Zhuang L."/>
        </authorList>
    </citation>
    <scope>NUCLEOTIDE SEQUENCE [LARGE SCALE GENOMIC DNA]</scope>
    <source>
        <strain evidence="1 2">C32</strain>
    </source>
</reference>
<gene>
    <name evidence="1" type="ORF">L9G74_05690</name>
</gene>